<feature type="domain" description="Beta-lactamase-related" evidence="6">
    <location>
        <begin position="22"/>
        <end position="326"/>
    </location>
</feature>
<dbReference type="Proteomes" id="UP001500994">
    <property type="component" value="Unassembled WGS sequence"/>
</dbReference>
<comment type="similarity">
    <text evidence="2 5">Belongs to the class-C beta-lactamase family.</text>
</comment>
<organism evidence="7 8">
    <name type="scientific">Streptomyces lunalinharesii</name>
    <dbReference type="NCBI Taxonomy" id="333384"/>
    <lineage>
        <taxon>Bacteria</taxon>
        <taxon>Bacillati</taxon>
        <taxon>Actinomycetota</taxon>
        <taxon>Actinomycetes</taxon>
        <taxon>Kitasatosporales</taxon>
        <taxon>Streptomycetaceae</taxon>
        <taxon>Streptomyces</taxon>
    </lineage>
</organism>
<name>A0ABN3RIW7_9ACTN</name>
<dbReference type="InterPro" id="IPR050491">
    <property type="entry name" value="AmpC-like"/>
</dbReference>
<evidence type="ECO:0000256" key="2">
    <source>
        <dbReference type="ARBA" id="ARBA00007840"/>
    </source>
</evidence>
<dbReference type="Pfam" id="PF00144">
    <property type="entry name" value="Beta-lactamase"/>
    <property type="match status" value="1"/>
</dbReference>
<dbReference type="GO" id="GO:0016787">
    <property type="term" value="F:hydrolase activity"/>
    <property type="evidence" value="ECO:0007669"/>
    <property type="project" value="UniProtKB-KW"/>
</dbReference>
<dbReference type="PANTHER" id="PTHR46825:SF7">
    <property type="entry name" value="D-ALANYL-D-ALANINE CARBOXYPEPTIDASE"/>
    <property type="match status" value="1"/>
</dbReference>
<comment type="caution">
    <text evidence="7">The sequence shown here is derived from an EMBL/GenBank/DDBJ whole genome shotgun (WGS) entry which is preliminary data.</text>
</comment>
<evidence type="ECO:0000256" key="4">
    <source>
        <dbReference type="ARBA" id="ARBA00023251"/>
    </source>
</evidence>
<dbReference type="EC" id="3.5.2.6" evidence="5"/>
<protein>
    <recommendedName>
        <fullName evidence="5">Beta-lactamase</fullName>
        <ecNumber evidence="5">3.5.2.6</ecNumber>
    </recommendedName>
</protein>
<reference evidence="7 8" key="1">
    <citation type="journal article" date="2019" name="Int. J. Syst. Evol. Microbiol.">
        <title>The Global Catalogue of Microorganisms (GCM) 10K type strain sequencing project: providing services to taxonomists for standard genome sequencing and annotation.</title>
        <authorList>
            <consortium name="The Broad Institute Genomics Platform"/>
            <consortium name="The Broad Institute Genome Sequencing Center for Infectious Disease"/>
            <person name="Wu L."/>
            <person name="Ma J."/>
        </authorList>
    </citation>
    <scope>NUCLEOTIDE SEQUENCE [LARGE SCALE GENOMIC DNA]</scope>
    <source>
        <strain evidence="7 8">JCM 16374</strain>
    </source>
</reference>
<dbReference type="InterPro" id="IPR012338">
    <property type="entry name" value="Beta-lactam/transpept-like"/>
</dbReference>
<dbReference type="RefSeq" id="WP_344574531.1">
    <property type="nucleotide sequence ID" value="NZ_BAAARK010000004.1"/>
</dbReference>
<dbReference type="Gene3D" id="3.40.710.10">
    <property type="entry name" value="DD-peptidase/beta-lactamase superfamily"/>
    <property type="match status" value="1"/>
</dbReference>
<evidence type="ECO:0000256" key="1">
    <source>
        <dbReference type="ARBA" id="ARBA00001526"/>
    </source>
</evidence>
<keyword evidence="4 5" id="KW-0046">Antibiotic resistance</keyword>
<dbReference type="InterPro" id="IPR001586">
    <property type="entry name" value="Beta-lactam_class-C_AS"/>
</dbReference>
<evidence type="ECO:0000256" key="3">
    <source>
        <dbReference type="ARBA" id="ARBA00022801"/>
    </source>
</evidence>
<gene>
    <name evidence="7" type="ORF">GCM10009864_18400</name>
</gene>
<evidence type="ECO:0000313" key="8">
    <source>
        <dbReference type="Proteomes" id="UP001500994"/>
    </source>
</evidence>
<accession>A0ABN3RIW7</accession>
<keyword evidence="3 5" id="KW-0378">Hydrolase</keyword>
<evidence type="ECO:0000313" key="7">
    <source>
        <dbReference type="EMBL" id="GAA2653788.1"/>
    </source>
</evidence>
<sequence length="345" mass="37179">MRSPSGSPALADRLAYALTTVDAPDVVLAVTRQGRRTVVSGGTALAPPTSRQDLRYELGSLSKTFTVLLLADLAANGVLRLDDPLTARLPRLPLRHPWSGRITLRHLATHTSGLPRVPTDLLIGALVRPYENGYCGYDTERLLRTFARTRPRHRPGTRWRYSNFGLALLDPAMGHTTGTAYPDLLATRVLKPLGLTGTTLAPGATGTEAVGHRTNGTTPVQSTDMGAFAAAGAVRSTPDDLLTYLEAHLYPEGSPLAGALRAVRTPLLRRGWRHHNTHTLTWYHHPAARGPLLFHVGATFGQQAFLGFHPASGTGLVALATRRGRSCRLVTTAYELLYTLAGDDG</sequence>
<comment type="catalytic activity">
    <reaction evidence="1 5">
        <text>a beta-lactam + H2O = a substituted beta-amino acid</text>
        <dbReference type="Rhea" id="RHEA:20401"/>
        <dbReference type="ChEBI" id="CHEBI:15377"/>
        <dbReference type="ChEBI" id="CHEBI:35627"/>
        <dbReference type="ChEBI" id="CHEBI:140347"/>
        <dbReference type="EC" id="3.5.2.6"/>
    </reaction>
</comment>
<dbReference type="InterPro" id="IPR001466">
    <property type="entry name" value="Beta-lactam-related"/>
</dbReference>
<keyword evidence="8" id="KW-1185">Reference proteome</keyword>
<dbReference type="SUPFAM" id="SSF56601">
    <property type="entry name" value="beta-lactamase/transpeptidase-like"/>
    <property type="match status" value="1"/>
</dbReference>
<dbReference type="PROSITE" id="PS00336">
    <property type="entry name" value="BETA_LACTAMASE_C"/>
    <property type="match status" value="1"/>
</dbReference>
<dbReference type="PANTHER" id="PTHR46825">
    <property type="entry name" value="D-ALANYL-D-ALANINE-CARBOXYPEPTIDASE/ENDOPEPTIDASE AMPH"/>
    <property type="match status" value="1"/>
</dbReference>
<dbReference type="EMBL" id="BAAARK010000004">
    <property type="protein sequence ID" value="GAA2653788.1"/>
    <property type="molecule type" value="Genomic_DNA"/>
</dbReference>
<evidence type="ECO:0000259" key="6">
    <source>
        <dbReference type="Pfam" id="PF00144"/>
    </source>
</evidence>
<evidence type="ECO:0000256" key="5">
    <source>
        <dbReference type="RuleBase" id="RU361140"/>
    </source>
</evidence>
<proteinExistence type="inferred from homology"/>